<organism evidence="1">
    <name type="scientific">marine sediment metagenome</name>
    <dbReference type="NCBI Taxonomy" id="412755"/>
    <lineage>
        <taxon>unclassified sequences</taxon>
        <taxon>metagenomes</taxon>
        <taxon>ecological metagenomes</taxon>
    </lineage>
</organism>
<proteinExistence type="predicted"/>
<dbReference type="EMBL" id="BARW01003342">
    <property type="protein sequence ID" value="GAI66043.1"/>
    <property type="molecule type" value="Genomic_DNA"/>
</dbReference>
<comment type="caution">
    <text evidence="1">The sequence shown here is derived from an EMBL/GenBank/DDBJ whole genome shotgun (WGS) entry which is preliminary data.</text>
</comment>
<reference evidence="1" key="1">
    <citation type="journal article" date="2014" name="Front. Microbiol.">
        <title>High frequency of phylogenetically diverse reductive dehalogenase-homologous genes in deep subseafloor sedimentary metagenomes.</title>
        <authorList>
            <person name="Kawai M."/>
            <person name="Futagami T."/>
            <person name="Toyoda A."/>
            <person name="Takaki Y."/>
            <person name="Nishi S."/>
            <person name="Hori S."/>
            <person name="Arai W."/>
            <person name="Tsubouchi T."/>
            <person name="Morono Y."/>
            <person name="Uchiyama I."/>
            <person name="Ito T."/>
            <person name="Fujiyama A."/>
            <person name="Inagaki F."/>
            <person name="Takami H."/>
        </authorList>
    </citation>
    <scope>NUCLEOTIDE SEQUENCE</scope>
    <source>
        <strain evidence="1">Expedition CK06-06</strain>
    </source>
</reference>
<evidence type="ECO:0008006" key="2">
    <source>
        <dbReference type="Google" id="ProtNLM"/>
    </source>
</evidence>
<dbReference type="InterPro" id="IPR051464">
    <property type="entry name" value="Peptidase_M42_aminopept"/>
</dbReference>
<sequence>MNLLKKLCETPGISGYEERIQKVIKEELEKVTDEVRIDKLGNVIGIKKTKKQSPL</sequence>
<dbReference type="SUPFAM" id="SSF53187">
    <property type="entry name" value="Zn-dependent exopeptidases"/>
    <property type="match status" value="1"/>
</dbReference>
<evidence type="ECO:0000313" key="1">
    <source>
        <dbReference type="EMBL" id="GAI66043.1"/>
    </source>
</evidence>
<dbReference type="AlphaFoldDB" id="X1QCV8"/>
<dbReference type="PANTHER" id="PTHR32481">
    <property type="entry name" value="AMINOPEPTIDASE"/>
    <property type="match status" value="1"/>
</dbReference>
<gene>
    <name evidence="1" type="ORF">S12H4_08597</name>
</gene>
<accession>X1QCV8</accession>
<dbReference type="PANTHER" id="PTHR32481:SF0">
    <property type="entry name" value="AMINOPEPTIDASE YPDE-RELATED"/>
    <property type="match status" value="1"/>
</dbReference>
<protein>
    <recommendedName>
        <fullName evidence="2">Peptidase M20 dimerisation domain-containing protein</fullName>
    </recommendedName>
</protein>
<dbReference type="Gene3D" id="3.40.630.10">
    <property type="entry name" value="Zn peptidases"/>
    <property type="match status" value="1"/>
</dbReference>
<name>X1QCV8_9ZZZZ</name>